<feature type="non-terminal residue" evidence="2">
    <location>
        <position position="119"/>
    </location>
</feature>
<protein>
    <submittedName>
        <fullName evidence="2">Uncharacterized protein</fullName>
    </submittedName>
</protein>
<dbReference type="Proteomes" id="UP000287651">
    <property type="component" value="Unassembled WGS sequence"/>
</dbReference>
<feature type="compositionally biased region" description="Polar residues" evidence="1">
    <location>
        <begin position="54"/>
        <end position="63"/>
    </location>
</feature>
<reference evidence="2 3" key="1">
    <citation type="journal article" date="2014" name="Agronomy (Basel)">
        <title>A Draft Genome Sequence for Ensete ventricosum, the Drought-Tolerant Tree Against Hunger.</title>
        <authorList>
            <person name="Harrison J."/>
            <person name="Moore K.A."/>
            <person name="Paszkiewicz K."/>
            <person name="Jones T."/>
            <person name="Grant M."/>
            <person name="Ambacheew D."/>
            <person name="Muzemil S."/>
            <person name="Studholme D.J."/>
        </authorList>
    </citation>
    <scope>NUCLEOTIDE SEQUENCE [LARGE SCALE GENOMIC DNA]</scope>
</reference>
<dbReference type="EMBL" id="AMZH03003596">
    <property type="protein sequence ID" value="RRT71827.1"/>
    <property type="molecule type" value="Genomic_DNA"/>
</dbReference>
<gene>
    <name evidence="2" type="ORF">B296_00035092</name>
</gene>
<proteinExistence type="predicted"/>
<feature type="region of interest" description="Disordered" evidence="1">
    <location>
        <begin position="1"/>
        <end position="119"/>
    </location>
</feature>
<accession>A0A427A6E4</accession>
<evidence type="ECO:0000313" key="3">
    <source>
        <dbReference type="Proteomes" id="UP000287651"/>
    </source>
</evidence>
<comment type="caution">
    <text evidence="2">The sequence shown here is derived from an EMBL/GenBank/DDBJ whole genome shotgun (WGS) entry which is preliminary data.</text>
</comment>
<feature type="compositionally biased region" description="Basic and acidic residues" evidence="1">
    <location>
        <begin position="1"/>
        <end position="24"/>
    </location>
</feature>
<evidence type="ECO:0000256" key="1">
    <source>
        <dbReference type="SAM" id="MobiDB-lite"/>
    </source>
</evidence>
<feature type="compositionally biased region" description="Basic and acidic residues" evidence="1">
    <location>
        <begin position="85"/>
        <end position="94"/>
    </location>
</feature>
<sequence>MAKERGRNREEGKRQRREEEEKRPRFAIPSGTYRYADYPLPSDIADWGCFRPVTTKNRSSTTEGGRKKKRGKNLESVDPSPTRSIARDTRERFLCPRATSSPRAGRRNISPCGEKERDD</sequence>
<name>A0A427A6E4_ENSVE</name>
<organism evidence="2 3">
    <name type="scientific">Ensete ventricosum</name>
    <name type="common">Abyssinian banana</name>
    <name type="synonym">Musa ensete</name>
    <dbReference type="NCBI Taxonomy" id="4639"/>
    <lineage>
        <taxon>Eukaryota</taxon>
        <taxon>Viridiplantae</taxon>
        <taxon>Streptophyta</taxon>
        <taxon>Embryophyta</taxon>
        <taxon>Tracheophyta</taxon>
        <taxon>Spermatophyta</taxon>
        <taxon>Magnoliopsida</taxon>
        <taxon>Liliopsida</taxon>
        <taxon>Zingiberales</taxon>
        <taxon>Musaceae</taxon>
        <taxon>Ensete</taxon>
    </lineage>
</organism>
<dbReference type="AlphaFoldDB" id="A0A427A6E4"/>
<evidence type="ECO:0000313" key="2">
    <source>
        <dbReference type="EMBL" id="RRT71827.1"/>
    </source>
</evidence>